<dbReference type="EMBL" id="FMAK01000074">
    <property type="protein sequence ID" value="SCB71519.1"/>
    <property type="molecule type" value="Genomic_DNA"/>
</dbReference>
<dbReference type="RefSeq" id="WP_088099781.1">
    <property type="nucleotide sequence ID" value="NZ_FMAK01000074.1"/>
</dbReference>
<proteinExistence type="predicted"/>
<dbReference type="Proteomes" id="UP000195696">
    <property type="component" value="Unassembled WGS sequence"/>
</dbReference>
<protein>
    <recommendedName>
        <fullName evidence="3">Cthe-2314-like HEPN domain-containing protein</fullName>
    </recommendedName>
</protein>
<name>A0A1G4EZS7_BACMY</name>
<evidence type="ECO:0000313" key="2">
    <source>
        <dbReference type="Proteomes" id="UP000195696"/>
    </source>
</evidence>
<organism evidence="1 2">
    <name type="scientific">Bacillus mycoides</name>
    <dbReference type="NCBI Taxonomy" id="1405"/>
    <lineage>
        <taxon>Bacteria</taxon>
        <taxon>Bacillati</taxon>
        <taxon>Bacillota</taxon>
        <taxon>Bacilli</taxon>
        <taxon>Bacillales</taxon>
        <taxon>Bacillaceae</taxon>
        <taxon>Bacillus</taxon>
        <taxon>Bacillus cereus group</taxon>
    </lineage>
</organism>
<sequence>MEPLTKCLCCLKPITPIIPRNDSTINHCCEACKDKQLKLLSDIRKESLGNIQKNQEINTMLDAVAHSERELIDDISKQTKSKLFSGSIELRKYMFSMVEEIHRFAYEASFECIMYCDLFESVDRRFFSDRFFQRNAVYKVIGAWEKVIRFHAIYFGIELNENKKKNTLLHLSKKLGKTDYKKTTTFKELYSLKSKGLFKQIDDTRKSYDHKLSYESGKSISDISNIVLALSHHCSSLYKCIEDCIDLFQKSMRIVSEKFVNDFQFKLPVANKKLYKKKSVQVQKKVNLKDVELFQEKSINSLFKYEARLKEALSWNIKYSAPPIELLYFRLFDVTVRLHESARSLAQMLEMYTISIERYNDPDKYWLYFEGLNYRYFLLSSLLRVYSAYDKLAIVIQEFFEAEPKRKTFEGTIEYVRLNEGFLTSLPPMKICNRILSHSAFKKVYKSRQDHFHLLTTQNFLPSEYKEVMDFEVFHAIIENSKLIYELIDSVDQALINFHLLAVDNNK</sequence>
<evidence type="ECO:0008006" key="3">
    <source>
        <dbReference type="Google" id="ProtNLM"/>
    </source>
</evidence>
<gene>
    <name evidence="1" type="ORF">BWGO95_05762</name>
</gene>
<reference evidence="1 2" key="1">
    <citation type="submission" date="2016-08" db="EMBL/GenBank/DDBJ databases">
        <authorList>
            <person name="Seilhamer J.J."/>
        </authorList>
    </citation>
    <scope>NUCLEOTIDE SEQUENCE [LARGE SCALE GENOMIC DNA]</scope>
    <source>
        <strain evidence="1 2">SDA_GO95</strain>
    </source>
</reference>
<evidence type="ECO:0000313" key="1">
    <source>
        <dbReference type="EMBL" id="SCB71519.1"/>
    </source>
</evidence>
<dbReference type="AlphaFoldDB" id="A0A1G4EZS7"/>
<accession>A0A1G4EZS7</accession>